<evidence type="ECO:0000313" key="2">
    <source>
        <dbReference type="Proteomes" id="UP000318294"/>
    </source>
</evidence>
<comment type="caution">
    <text evidence="1">The sequence shown here is derived from an EMBL/GenBank/DDBJ whole genome shotgun (WGS) entry which is preliminary data.</text>
</comment>
<dbReference type="EMBL" id="VJON01000031">
    <property type="protein sequence ID" value="TSE33120.1"/>
    <property type="molecule type" value="Genomic_DNA"/>
</dbReference>
<organism evidence="1 2">
    <name type="scientific">Tepidimonas charontis</name>
    <dbReference type="NCBI Taxonomy" id="2267262"/>
    <lineage>
        <taxon>Bacteria</taxon>
        <taxon>Pseudomonadati</taxon>
        <taxon>Pseudomonadota</taxon>
        <taxon>Betaproteobacteria</taxon>
        <taxon>Burkholderiales</taxon>
        <taxon>Tepidimonas</taxon>
    </lineage>
</organism>
<accession>A0A554XBB0</accession>
<proteinExistence type="predicted"/>
<gene>
    <name evidence="1" type="ORF">Tchar_01867</name>
</gene>
<evidence type="ECO:0000313" key="1">
    <source>
        <dbReference type="EMBL" id="TSE33120.1"/>
    </source>
</evidence>
<sequence length="63" mass="6952">MPQSFLWQLVIVRPQTYRRMVASSSSPTMEVMGAQDVGDAPVEAFNHAVGLRVFWAGQAMLNA</sequence>
<dbReference type="AlphaFoldDB" id="A0A554XBB0"/>
<keyword evidence="2" id="KW-1185">Reference proteome</keyword>
<dbReference type="Proteomes" id="UP000318294">
    <property type="component" value="Unassembled WGS sequence"/>
</dbReference>
<name>A0A554XBB0_9BURK</name>
<protein>
    <submittedName>
        <fullName evidence="1">Uncharacterized protein</fullName>
    </submittedName>
</protein>
<reference evidence="1 2" key="1">
    <citation type="submission" date="2019-07" db="EMBL/GenBank/DDBJ databases">
        <title>Tepidimonas charontis SPSP-6 draft genome.</title>
        <authorList>
            <person name="Da Costa M.S."/>
            <person name="Froufe H.J.C."/>
            <person name="Egas C."/>
            <person name="Albuquerque L."/>
        </authorList>
    </citation>
    <scope>NUCLEOTIDE SEQUENCE [LARGE SCALE GENOMIC DNA]</scope>
    <source>
        <strain evidence="1 2">SPSP-6</strain>
    </source>
</reference>